<gene>
    <name evidence="3" type="ORF">I41_00970</name>
</gene>
<organism evidence="3 4">
    <name type="scientific">Lacipirellula limnantheis</name>
    <dbReference type="NCBI Taxonomy" id="2528024"/>
    <lineage>
        <taxon>Bacteria</taxon>
        <taxon>Pseudomonadati</taxon>
        <taxon>Planctomycetota</taxon>
        <taxon>Planctomycetia</taxon>
        <taxon>Pirellulales</taxon>
        <taxon>Lacipirellulaceae</taxon>
        <taxon>Lacipirellula</taxon>
    </lineage>
</organism>
<proteinExistence type="predicted"/>
<dbReference type="KEGG" id="llh:I41_00970"/>
<dbReference type="CDD" id="cd01060">
    <property type="entry name" value="Membrane-FADS-like"/>
    <property type="match status" value="1"/>
</dbReference>
<dbReference type="GO" id="GO:0006629">
    <property type="term" value="P:lipid metabolic process"/>
    <property type="evidence" value="ECO:0007669"/>
    <property type="project" value="InterPro"/>
</dbReference>
<feature type="transmembrane region" description="Helical" evidence="1">
    <location>
        <begin position="45"/>
        <end position="67"/>
    </location>
</feature>
<feature type="transmembrane region" description="Helical" evidence="1">
    <location>
        <begin position="241"/>
        <end position="260"/>
    </location>
</feature>
<reference evidence="3 4" key="1">
    <citation type="submission" date="2019-02" db="EMBL/GenBank/DDBJ databases">
        <title>Deep-cultivation of Planctomycetes and their phenomic and genomic characterization uncovers novel biology.</title>
        <authorList>
            <person name="Wiegand S."/>
            <person name="Jogler M."/>
            <person name="Boedeker C."/>
            <person name="Pinto D."/>
            <person name="Vollmers J."/>
            <person name="Rivas-Marin E."/>
            <person name="Kohn T."/>
            <person name="Peeters S.H."/>
            <person name="Heuer A."/>
            <person name="Rast P."/>
            <person name="Oberbeckmann S."/>
            <person name="Bunk B."/>
            <person name="Jeske O."/>
            <person name="Meyerdierks A."/>
            <person name="Storesund J.E."/>
            <person name="Kallscheuer N."/>
            <person name="Luecker S."/>
            <person name="Lage O.M."/>
            <person name="Pohl T."/>
            <person name="Merkel B.J."/>
            <person name="Hornburger P."/>
            <person name="Mueller R.-W."/>
            <person name="Bruemmer F."/>
            <person name="Labrenz M."/>
            <person name="Spormann A.M."/>
            <person name="Op den Camp H."/>
            <person name="Overmann J."/>
            <person name="Amann R."/>
            <person name="Jetten M.S.M."/>
            <person name="Mascher T."/>
            <person name="Medema M.H."/>
            <person name="Devos D.P."/>
            <person name="Kaster A.-K."/>
            <person name="Ovreas L."/>
            <person name="Rohde M."/>
            <person name="Galperin M.Y."/>
            <person name="Jogler C."/>
        </authorList>
    </citation>
    <scope>NUCLEOTIDE SEQUENCE [LARGE SCALE GENOMIC DNA]</scope>
    <source>
        <strain evidence="3 4">I41</strain>
    </source>
</reference>
<evidence type="ECO:0000256" key="1">
    <source>
        <dbReference type="SAM" id="Phobius"/>
    </source>
</evidence>
<keyword evidence="1" id="KW-1133">Transmembrane helix</keyword>
<protein>
    <submittedName>
        <fullName evidence="3">Fatty acid desaturase</fullName>
    </submittedName>
</protein>
<dbReference type="OrthoDB" id="9792534at2"/>
<name>A0A517TRD9_9BACT</name>
<dbReference type="Pfam" id="PF00487">
    <property type="entry name" value="FA_desaturase"/>
    <property type="match status" value="1"/>
</dbReference>
<dbReference type="AlphaFoldDB" id="A0A517TRD9"/>
<keyword evidence="4" id="KW-1185">Reference proteome</keyword>
<dbReference type="Proteomes" id="UP000317909">
    <property type="component" value="Chromosome"/>
</dbReference>
<feature type="domain" description="Fatty acid desaturase" evidence="2">
    <location>
        <begin position="89"/>
        <end position="365"/>
    </location>
</feature>
<sequence length="401" mass="46123">MRERGGNVSHIKISPSSRAPHDGLGGFSLSEARTIVGQYFRPNPWIYWTDFLASWSLGVLCFALTSRPQLLASNSLWHSDVMTASTGWHWPATIALFVASSLLYYRCSLFIHELVHIRADEFKAFRFVWNMLCGIPFLIPSFVYYTHLDHHRRKHYGTHEDGEYVALSNMPARIILLYMAQVLVLPILAVVRWGLLTPMTWFSPRLRNWVLRHMSSMIMDPRYIRPLPTKKALRIIRMQEVLCFLFICGIVARMTMNYGLLFKEPLSPWILLQIYLTGVFIVMLNNLRTLGAHRWTSNGGEMNFIEQMLDSINYPHHPLTAGLWAPIGLRFHALHHIFPTMPYHAMAKAHRRLMAELPADSPYRQTEAKSLPAEIIALWRRAKASEQSSASEPAAITRRSA</sequence>
<keyword evidence="1" id="KW-0472">Membrane</keyword>
<feature type="transmembrane region" description="Helical" evidence="1">
    <location>
        <begin position="266"/>
        <end position="284"/>
    </location>
</feature>
<dbReference type="InterPro" id="IPR005804">
    <property type="entry name" value="FA_desaturase_dom"/>
</dbReference>
<feature type="transmembrane region" description="Helical" evidence="1">
    <location>
        <begin position="87"/>
        <end position="106"/>
    </location>
</feature>
<evidence type="ECO:0000259" key="2">
    <source>
        <dbReference type="Pfam" id="PF00487"/>
    </source>
</evidence>
<keyword evidence="1" id="KW-0812">Transmembrane</keyword>
<evidence type="ECO:0000313" key="3">
    <source>
        <dbReference type="EMBL" id="QDT70943.1"/>
    </source>
</evidence>
<feature type="transmembrane region" description="Helical" evidence="1">
    <location>
        <begin position="127"/>
        <end position="145"/>
    </location>
</feature>
<feature type="transmembrane region" description="Helical" evidence="1">
    <location>
        <begin position="174"/>
        <end position="195"/>
    </location>
</feature>
<evidence type="ECO:0000313" key="4">
    <source>
        <dbReference type="Proteomes" id="UP000317909"/>
    </source>
</evidence>
<accession>A0A517TRD9</accession>
<dbReference type="EMBL" id="CP036339">
    <property type="protein sequence ID" value="QDT70943.1"/>
    <property type="molecule type" value="Genomic_DNA"/>
</dbReference>